<evidence type="ECO:0008006" key="4">
    <source>
        <dbReference type="Google" id="ProtNLM"/>
    </source>
</evidence>
<accession>A0ABT7XIQ1</accession>
<protein>
    <recommendedName>
        <fullName evidence="4">Major facilitator superfamily (MFS) profile domain-containing protein</fullName>
    </recommendedName>
</protein>
<keyword evidence="3" id="KW-1185">Reference proteome</keyword>
<sequence>MLAIILVSYLMTILDVSIVITALPKIERSPSFWATKLTWVQSAYPLTFGGVVARRSGRRHCWPTPHVRDRADDFHRLFAEAS</sequence>
<keyword evidence="1" id="KW-1133">Transmembrane helix</keyword>
<organism evidence="2 3">
    <name type="scientific">Crenobacter oryzisoli</name>
    <dbReference type="NCBI Taxonomy" id="3056844"/>
    <lineage>
        <taxon>Bacteria</taxon>
        <taxon>Pseudomonadati</taxon>
        <taxon>Pseudomonadota</taxon>
        <taxon>Betaproteobacteria</taxon>
        <taxon>Neisseriales</taxon>
        <taxon>Neisseriaceae</taxon>
        <taxon>Crenobacter</taxon>
    </lineage>
</organism>
<dbReference type="RefSeq" id="WP_289828200.1">
    <property type="nucleotide sequence ID" value="NZ_JAUEDK010000002.1"/>
</dbReference>
<keyword evidence="1" id="KW-0812">Transmembrane</keyword>
<name>A0ABT7XIQ1_9NEIS</name>
<dbReference type="EMBL" id="JAUEDK010000002">
    <property type="protein sequence ID" value="MDN0073664.1"/>
    <property type="molecule type" value="Genomic_DNA"/>
</dbReference>
<evidence type="ECO:0000313" key="2">
    <source>
        <dbReference type="EMBL" id="MDN0073664.1"/>
    </source>
</evidence>
<reference evidence="2" key="1">
    <citation type="submission" date="2023-06" db="EMBL/GenBank/DDBJ databases">
        <authorList>
            <person name="Zhang S."/>
        </authorList>
    </citation>
    <scope>NUCLEOTIDE SEQUENCE</scope>
    <source>
        <strain evidence="2">SG2303</strain>
    </source>
</reference>
<dbReference type="Proteomes" id="UP001168540">
    <property type="component" value="Unassembled WGS sequence"/>
</dbReference>
<evidence type="ECO:0000256" key="1">
    <source>
        <dbReference type="SAM" id="Phobius"/>
    </source>
</evidence>
<comment type="caution">
    <text evidence="2">The sequence shown here is derived from an EMBL/GenBank/DDBJ whole genome shotgun (WGS) entry which is preliminary data.</text>
</comment>
<gene>
    <name evidence="2" type="ORF">QU481_01990</name>
</gene>
<keyword evidence="1" id="KW-0472">Membrane</keyword>
<proteinExistence type="predicted"/>
<feature type="transmembrane region" description="Helical" evidence="1">
    <location>
        <begin position="6"/>
        <end position="23"/>
    </location>
</feature>
<evidence type="ECO:0000313" key="3">
    <source>
        <dbReference type="Proteomes" id="UP001168540"/>
    </source>
</evidence>